<evidence type="ECO:0000256" key="2">
    <source>
        <dbReference type="SAM" id="SignalP"/>
    </source>
</evidence>
<comment type="caution">
    <text evidence="3">The sequence shown here is derived from an EMBL/GenBank/DDBJ whole genome shotgun (WGS) entry which is preliminary data.</text>
</comment>
<proteinExistence type="predicted"/>
<organism evidence="3 4">
    <name type="scientific">Tripterygium wilfordii</name>
    <name type="common">Thunder God vine</name>
    <dbReference type="NCBI Taxonomy" id="458696"/>
    <lineage>
        <taxon>Eukaryota</taxon>
        <taxon>Viridiplantae</taxon>
        <taxon>Streptophyta</taxon>
        <taxon>Embryophyta</taxon>
        <taxon>Tracheophyta</taxon>
        <taxon>Spermatophyta</taxon>
        <taxon>Magnoliopsida</taxon>
        <taxon>eudicotyledons</taxon>
        <taxon>Gunneridae</taxon>
        <taxon>Pentapetalae</taxon>
        <taxon>rosids</taxon>
        <taxon>fabids</taxon>
        <taxon>Celastrales</taxon>
        <taxon>Celastraceae</taxon>
        <taxon>Tripterygium</taxon>
    </lineage>
</organism>
<dbReference type="EMBL" id="JAAARO010000015">
    <property type="protein sequence ID" value="KAF5734809.1"/>
    <property type="molecule type" value="Genomic_DNA"/>
</dbReference>
<feature type="compositionally biased region" description="Polar residues" evidence="1">
    <location>
        <begin position="78"/>
        <end position="87"/>
    </location>
</feature>
<accession>A0A7J7CL94</accession>
<gene>
    <name evidence="3" type="ORF">HS088_TW15G00302</name>
</gene>
<evidence type="ECO:0000313" key="4">
    <source>
        <dbReference type="Proteomes" id="UP000593562"/>
    </source>
</evidence>
<dbReference type="InParanoid" id="A0A7J7CL94"/>
<keyword evidence="4" id="KW-1185">Reference proteome</keyword>
<sequence>MTFGRAKELLLLVLFWLSILQEEFYSRLRRQGIYMQSSLIIGSSISPSETASFPQPITTNQVKKCITTTPSSPTSSPKRNSGNTRKFSVNEDVQCPEWLSQKLFQRLAILFGLGDWWKLVYYA</sequence>
<keyword evidence="2" id="KW-0732">Signal</keyword>
<protein>
    <submittedName>
        <fullName evidence="3">Uncharacterized protein</fullName>
    </submittedName>
</protein>
<evidence type="ECO:0000313" key="3">
    <source>
        <dbReference type="EMBL" id="KAF5734809.1"/>
    </source>
</evidence>
<feature type="signal peptide" evidence="2">
    <location>
        <begin position="1"/>
        <end position="21"/>
    </location>
</feature>
<dbReference type="Proteomes" id="UP000593562">
    <property type="component" value="Unassembled WGS sequence"/>
</dbReference>
<reference evidence="3 4" key="1">
    <citation type="journal article" date="2020" name="Nat. Commun.">
        <title>Genome of Tripterygium wilfordii and identification of cytochrome P450 involved in triptolide biosynthesis.</title>
        <authorList>
            <person name="Tu L."/>
            <person name="Su P."/>
            <person name="Zhang Z."/>
            <person name="Gao L."/>
            <person name="Wang J."/>
            <person name="Hu T."/>
            <person name="Zhou J."/>
            <person name="Zhang Y."/>
            <person name="Zhao Y."/>
            <person name="Liu Y."/>
            <person name="Song Y."/>
            <person name="Tong Y."/>
            <person name="Lu Y."/>
            <person name="Yang J."/>
            <person name="Xu C."/>
            <person name="Jia M."/>
            <person name="Peters R.J."/>
            <person name="Huang L."/>
            <person name="Gao W."/>
        </authorList>
    </citation>
    <scope>NUCLEOTIDE SEQUENCE [LARGE SCALE GENOMIC DNA]</scope>
    <source>
        <strain evidence="4">cv. XIE 37</strain>
        <tissue evidence="3">Leaf</tissue>
    </source>
</reference>
<feature type="compositionally biased region" description="Low complexity" evidence="1">
    <location>
        <begin position="67"/>
        <end position="77"/>
    </location>
</feature>
<feature type="region of interest" description="Disordered" evidence="1">
    <location>
        <begin position="66"/>
        <end position="87"/>
    </location>
</feature>
<dbReference type="AlphaFoldDB" id="A0A7J7CL94"/>
<evidence type="ECO:0000256" key="1">
    <source>
        <dbReference type="SAM" id="MobiDB-lite"/>
    </source>
</evidence>
<feature type="chain" id="PRO_5029891147" evidence="2">
    <location>
        <begin position="22"/>
        <end position="123"/>
    </location>
</feature>
<name>A0A7J7CL94_TRIWF</name>